<comment type="pathway">
    <text evidence="3 7">Carbohydrate degradation; pentose phosphate pathway; D-ribulose 5-phosphate from D-glucose 6-phosphate (oxidative stage): step 2/3.</text>
</comment>
<comment type="function">
    <text evidence="2 7">Hydrolysis of 6-phosphogluconolactone to 6-phosphogluconate.</text>
</comment>
<evidence type="ECO:0000256" key="4">
    <source>
        <dbReference type="ARBA" id="ARBA00010662"/>
    </source>
</evidence>
<dbReference type="CDD" id="cd01400">
    <property type="entry name" value="6PGL"/>
    <property type="match status" value="1"/>
</dbReference>
<evidence type="ECO:0000313" key="10">
    <source>
        <dbReference type="Proteomes" id="UP001217485"/>
    </source>
</evidence>
<evidence type="ECO:0000256" key="7">
    <source>
        <dbReference type="RuleBase" id="RU365095"/>
    </source>
</evidence>
<dbReference type="InterPro" id="IPR006148">
    <property type="entry name" value="Glc/Gal-6P_isomerase"/>
</dbReference>
<comment type="similarity">
    <text evidence="4 7">Belongs to the glucosamine/galactosamine-6-phosphate isomerase family. 6-phosphogluconolactonase subfamily.</text>
</comment>
<dbReference type="Proteomes" id="UP001217485">
    <property type="component" value="Unassembled WGS sequence"/>
</dbReference>
<dbReference type="InterPro" id="IPR037171">
    <property type="entry name" value="NagB/RpiA_transferase-like"/>
</dbReference>
<dbReference type="EC" id="3.1.1.31" evidence="5 7"/>
<evidence type="ECO:0000256" key="6">
    <source>
        <dbReference type="ARBA" id="ARBA00020337"/>
    </source>
</evidence>
<dbReference type="SUPFAM" id="SSF100950">
    <property type="entry name" value="NagB/RpiA/CoA transferase-like"/>
    <property type="match status" value="1"/>
</dbReference>
<evidence type="ECO:0000256" key="5">
    <source>
        <dbReference type="ARBA" id="ARBA00013198"/>
    </source>
</evidence>
<name>A0ABT5BST0_9BACT</name>
<dbReference type="GO" id="GO:0017057">
    <property type="term" value="F:6-phosphogluconolactonase activity"/>
    <property type="evidence" value="ECO:0007669"/>
    <property type="project" value="UniProtKB-EC"/>
</dbReference>
<evidence type="ECO:0000259" key="8">
    <source>
        <dbReference type="Pfam" id="PF01182"/>
    </source>
</evidence>
<comment type="catalytic activity">
    <reaction evidence="1 7">
        <text>6-phospho-D-glucono-1,5-lactone + H2O = 6-phospho-D-gluconate + H(+)</text>
        <dbReference type="Rhea" id="RHEA:12556"/>
        <dbReference type="ChEBI" id="CHEBI:15377"/>
        <dbReference type="ChEBI" id="CHEBI:15378"/>
        <dbReference type="ChEBI" id="CHEBI:57955"/>
        <dbReference type="ChEBI" id="CHEBI:58759"/>
        <dbReference type="EC" id="3.1.1.31"/>
    </reaction>
</comment>
<keyword evidence="10" id="KW-1185">Reference proteome</keyword>
<comment type="caution">
    <text evidence="9">The sequence shown here is derived from an EMBL/GenBank/DDBJ whole genome shotgun (WGS) entry which is preliminary data.</text>
</comment>
<dbReference type="Gene3D" id="3.40.50.1360">
    <property type="match status" value="1"/>
</dbReference>
<evidence type="ECO:0000256" key="3">
    <source>
        <dbReference type="ARBA" id="ARBA00004961"/>
    </source>
</evidence>
<proteinExistence type="inferred from homology"/>
<keyword evidence="7 9" id="KW-0378">Hydrolase</keyword>
<dbReference type="PANTHER" id="PTHR11054:SF0">
    <property type="entry name" value="6-PHOSPHOGLUCONOLACTONASE"/>
    <property type="match status" value="1"/>
</dbReference>
<dbReference type="RefSeq" id="WP_272093220.1">
    <property type="nucleotide sequence ID" value="NZ_JAQNDK010000001.1"/>
</dbReference>
<dbReference type="InterPro" id="IPR005900">
    <property type="entry name" value="6-phosphogluconolactonase_DevB"/>
</dbReference>
<dbReference type="Pfam" id="PF01182">
    <property type="entry name" value="Glucosamine_iso"/>
    <property type="match status" value="1"/>
</dbReference>
<gene>
    <name evidence="7 9" type="primary">pgl</name>
    <name evidence="9" type="ORF">POL72_01755</name>
</gene>
<dbReference type="EMBL" id="JAQNDK010000001">
    <property type="protein sequence ID" value="MDC0676448.1"/>
    <property type="molecule type" value="Genomic_DNA"/>
</dbReference>
<evidence type="ECO:0000256" key="2">
    <source>
        <dbReference type="ARBA" id="ARBA00002681"/>
    </source>
</evidence>
<organism evidence="9 10">
    <name type="scientific">Sorangium atrum</name>
    <dbReference type="NCBI Taxonomy" id="2995308"/>
    <lineage>
        <taxon>Bacteria</taxon>
        <taxon>Pseudomonadati</taxon>
        <taxon>Myxococcota</taxon>
        <taxon>Polyangia</taxon>
        <taxon>Polyangiales</taxon>
        <taxon>Polyangiaceae</taxon>
        <taxon>Sorangium</taxon>
    </lineage>
</organism>
<sequence>MNGGEETLVAADAAELARLGAELIARAIAAAVDARGVARVALSGGSTPSEAYQRLAALSLPWAQTEWFWVDERAVAPDHPRSNYGAARRDLAAAPIPEERFFRMEGESPDLAGAAAGYERLLRARFGVASAVSFDVLTLGIGDDAHTASLFPGTGAAGIEDRLVAAIPAQPDKGLEPRLTLTAPVIQEARLKLLLARGAGKRGVVAQAKLSGPVDEVPARVVRGGSGRLVWLLDAAAAQAG</sequence>
<evidence type="ECO:0000256" key="1">
    <source>
        <dbReference type="ARBA" id="ARBA00000832"/>
    </source>
</evidence>
<protein>
    <recommendedName>
        <fullName evidence="6 7">6-phosphogluconolactonase</fullName>
        <shortName evidence="7">6PGL</shortName>
        <ecNumber evidence="5 7">3.1.1.31</ecNumber>
    </recommendedName>
</protein>
<reference evidence="9 10" key="1">
    <citation type="submission" date="2023-01" db="EMBL/GenBank/DDBJ databases">
        <title>Minimal conservation of predation-associated metabolite biosynthetic gene clusters underscores biosynthetic potential of Myxococcota including descriptions for ten novel species: Archangium lansinium sp. nov., Myxococcus landrumus sp. nov., Nannocystis bai.</title>
        <authorList>
            <person name="Ahearne A."/>
            <person name="Stevens C."/>
            <person name="Dowd S."/>
        </authorList>
    </citation>
    <scope>NUCLEOTIDE SEQUENCE [LARGE SCALE GENOMIC DNA]</scope>
    <source>
        <strain evidence="9 10">WIWO2</strain>
    </source>
</reference>
<dbReference type="PANTHER" id="PTHR11054">
    <property type="entry name" value="6-PHOSPHOGLUCONOLACTONASE"/>
    <property type="match status" value="1"/>
</dbReference>
<dbReference type="InterPro" id="IPR039104">
    <property type="entry name" value="6PGL"/>
</dbReference>
<evidence type="ECO:0000313" key="9">
    <source>
        <dbReference type="EMBL" id="MDC0676448.1"/>
    </source>
</evidence>
<dbReference type="NCBIfam" id="TIGR01198">
    <property type="entry name" value="pgl"/>
    <property type="match status" value="1"/>
</dbReference>
<accession>A0ABT5BST0</accession>
<feature type="domain" description="Glucosamine/galactosamine-6-phosphate isomerase" evidence="8">
    <location>
        <begin position="12"/>
        <end position="231"/>
    </location>
</feature>